<keyword evidence="4" id="KW-0863">Zinc-finger</keyword>
<organism evidence="9 10">
    <name type="scientific">Paramuricea clavata</name>
    <name type="common">Red gorgonian</name>
    <name type="synonym">Violescent sea-whip</name>
    <dbReference type="NCBI Taxonomy" id="317549"/>
    <lineage>
        <taxon>Eukaryota</taxon>
        <taxon>Metazoa</taxon>
        <taxon>Cnidaria</taxon>
        <taxon>Anthozoa</taxon>
        <taxon>Octocorallia</taxon>
        <taxon>Malacalcyonacea</taxon>
        <taxon>Plexauridae</taxon>
        <taxon>Paramuricea</taxon>
    </lineage>
</organism>
<evidence type="ECO:0000256" key="7">
    <source>
        <dbReference type="ARBA" id="ARBA00023136"/>
    </source>
</evidence>
<dbReference type="Proteomes" id="UP001152795">
    <property type="component" value="Unassembled WGS sequence"/>
</dbReference>
<keyword evidence="2" id="KW-0812">Transmembrane</keyword>
<evidence type="ECO:0000256" key="8">
    <source>
        <dbReference type="SAM" id="MobiDB-lite"/>
    </source>
</evidence>
<sequence>MAQQNAWETKFNELFSELNDPWNLEIVSNVVQESGWLQMQYTGKATFECSTATCNNKWTSINAGARIYYRQFGSNTGQQSQTGKVKLFLGGQKCLKCNGVFENAMWHNLYIKRAITKLLNKVKQKFYGLNVPTSTTGNAYVQADMSAPHQTSLCEFCAMGICQHGQQNDIDSIANQFEHLDVSDEDYDDVSDHDYDDVSDHDYDDVSDHDYDDVSDDDHDDVSDDDHDDVSDDDHDDVSDDDHDDVLDDVHDDVLDDDHDDVSDDDHDDVSDDDHDDVSDDDHDDVSDHDYDDVSDHDYDDVSDHDYDDVRDHDYD</sequence>
<dbReference type="EMBL" id="CACRXK020040829">
    <property type="protein sequence ID" value="CAB4045653.1"/>
    <property type="molecule type" value="Genomic_DNA"/>
</dbReference>
<dbReference type="PANTHER" id="PTHR14402:SF10">
    <property type="entry name" value="3CXXC-TYPE DOMAIN-CONTAINING PROTEIN"/>
    <property type="match status" value="1"/>
</dbReference>
<dbReference type="InterPro" id="IPR027377">
    <property type="entry name" value="ZAR1/RTP1-5-like_Znf-3CxxC"/>
</dbReference>
<protein>
    <submittedName>
        <fullName evidence="9">Uncharacterized protein</fullName>
    </submittedName>
</protein>
<evidence type="ECO:0000256" key="2">
    <source>
        <dbReference type="ARBA" id="ARBA00022692"/>
    </source>
</evidence>
<dbReference type="GO" id="GO:0016020">
    <property type="term" value="C:membrane"/>
    <property type="evidence" value="ECO:0007669"/>
    <property type="project" value="UniProtKB-SubCell"/>
</dbReference>
<keyword evidence="7" id="KW-0472">Membrane</keyword>
<dbReference type="GO" id="GO:0006612">
    <property type="term" value="P:protein targeting to membrane"/>
    <property type="evidence" value="ECO:0007669"/>
    <property type="project" value="TreeGrafter"/>
</dbReference>
<feature type="non-terminal residue" evidence="9">
    <location>
        <position position="316"/>
    </location>
</feature>
<keyword evidence="5" id="KW-0862">Zinc</keyword>
<dbReference type="SMART" id="SM01328">
    <property type="entry name" value="zf-3CxxC"/>
    <property type="match status" value="1"/>
</dbReference>
<comment type="caution">
    <text evidence="9">The sequence shown here is derived from an EMBL/GenBank/DDBJ whole genome shotgun (WGS) entry which is preliminary data.</text>
</comment>
<keyword evidence="10" id="KW-1185">Reference proteome</keyword>
<dbReference type="InterPro" id="IPR026096">
    <property type="entry name" value="R-trans_p"/>
</dbReference>
<comment type="subcellular location">
    <subcellularLocation>
        <location evidence="1">Membrane</location>
        <topology evidence="1">Single-pass membrane protein</topology>
    </subcellularLocation>
</comment>
<feature type="compositionally biased region" description="Basic and acidic residues" evidence="8">
    <location>
        <begin position="190"/>
        <end position="209"/>
    </location>
</feature>
<evidence type="ECO:0000256" key="3">
    <source>
        <dbReference type="ARBA" id="ARBA00022723"/>
    </source>
</evidence>
<proteinExistence type="predicted"/>
<feature type="region of interest" description="Disordered" evidence="8">
    <location>
        <begin position="186"/>
        <end position="316"/>
    </location>
</feature>
<feature type="compositionally biased region" description="Basic and acidic residues" evidence="8">
    <location>
        <begin position="286"/>
        <end position="316"/>
    </location>
</feature>
<dbReference type="GO" id="GO:0051205">
    <property type="term" value="P:protein insertion into membrane"/>
    <property type="evidence" value="ECO:0007669"/>
    <property type="project" value="TreeGrafter"/>
</dbReference>
<reference evidence="9" key="1">
    <citation type="submission" date="2020-04" db="EMBL/GenBank/DDBJ databases">
        <authorList>
            <person name="Alioto T."/>
            <person name="Alioto T."/>
            <person name="Gomez Garrido J."/>
        </authorList>
    </citation>
    <scope>NUCLEOTIDE SEQUENCE</scope>
    <source>
        <strain evidence="9">A484AB</strain>
    </source>
</reference>
<dbReference type="OrthoDB" id="8121437at2759"/>
<name>A0A7D9MJZ2_PARCT</name>
<evidence type="ECO:0000256" key="5">
    <source>
        <dbReference type="ARBA" id="ARBA00022833"/>
    </source>
</evidence>
<dbReference type="PANTHER" id="PTHR14402">
    <property type="entry name" value="RECEPTOR TRANSPORTING PROTEIN"/>
    <property type="match status" value="1"/>
</dbReference>
<evidence type="ECO:0000256" key="1">
    <source>
        <dbReference type="ARBA" id="ARBA00004167"/>
    </source>
</evidence>
<dbReference type="GO" id="GO:0008270">
    <property type="term" value="F:zinc ion binding"/>
    <property type="evidence" value="ECO:0007669"/>
    <property type="project" value="UniProtKB-KW"/>
</dbReference>
<dbReference type="Pfam" id="PF13695">
    <property type="entry name" value="Zn_ribbon_3CxxC"/>
    <property type="match status" value="1"/>
</dbReference>
<dbReference type="AlphaFoldDB" id="A0A7D9MJZ2"/>
<gene>
    <name evidence="9" type="ORF">PACLA_8A045113</name>
</gene>
<evidence type="ECO:0000313" key="9">
    <source>
        <dbReference type="EMBL" id="CAB4045653.1"/>
    </source>
</evidence>
<accession>A0A7D9MJZ2</accession>
<evidence type="ECO:0000256" key="6">
    <source>
        <dbReference type="ARBA" id="ARBA00022989"/>
    </source>
</evidence>
<feature type="compositionally biased region" description="Acidic residues" evidence="8">
    <location>
        <begin position="254"/>
        <end position="285"/>
    </location>
</feature>
<evidence type="ECO:0000313" key="10">
    <source>
        <dbReference type="Proteomes" id="UP001152795"/>
    </source>
</evidence>
<keyword evidence="6" id="KW-1133">Transmembrane helix</keyword>
<feature type="compositionally biased region" description="Acidic residues" evidence="8">
    <location>
        <begin position="210"/>
        <end position="247"/>
    </location>
</feature>
<dbReference type="GO" id="GO:0031849">
    <property type="term" value="F:olfactory receptor binding"/>
    <property type="evidence" value="ECO:0007669"/>
    <property type="project" value="TreeGrafter"/>
</dbReference>
<evidence type="ECO:0000256" key="4">
    <source>
        <dbReference type="ARBA" id="ARBA00022771"/>
    </source>
</evidence>
<keyword evidence="3" id="KW-0479">Metal-binding</keyword>